<dbReference type="InterPro" id="IPR014436">
    <property type="entry name" value="Extradiol_dOase_DODA"/>
</dbReference>
<dbReference type="Gene3D" id="3.40.830.10">
    <property type="entry name" value="LigB-like"/>
    <property type="match status" value="1"/>
</dbReference>
<evidence type="ECO:0000256" key="2">
    <source>
        <dbReference type="ARBA" id="ARBA00007581"/>
    </source>
</evidence>
<keyword evidence="4" id="KW-0862">Zinc</keyword>
<dbReference type="CDD" id="cd07363">
    <property type="entry name" value="45_DOPA_Dioxygenase"/>
    <property type="match status" value="1"/>
</dbReference>
<comment type="similarity">
    <text evidence="2">Belongs to the DODA-type extradiol aromatic ring-opening dioxygenase family.</text>
</comment>
<keyword evidence="5 8" id="KW-0560">Oxidoreductase</keyword>
<reference evidence="8 9" key="1">
    <citation type="submission" date="2018-06" db="EMBL/GenBank/DDBJ databases">
        <authorList>
            <consortium name="IHU Genomes"/>
        </authorList>
    </citation>
    <scope>NUCLEOTIDE SEQUENCE [LARGE SCALE GENOMIC DNA]</scope>
    <source>
        <strain evidence="8 9">NEC25</strain>
    </source>
</reference>
<name>A0A653AW79_9CLOT</name>
<organism evidence="8 9">
    <name type="scientific">Clostridium neonatale</name>
    <dbReference type="NCBI Taxonomy" id="137838"/>
    <lineage>
        <taxon>Bacteria</taxon>
        <taxon>Bacillati</taxon>
        <taxon>Bacillota</taxon>
        <taxon>Clostridia</taxon>
        <taxon>Eubacteriales</taxon>
        <taxon>Clostridiaceae</taxon>
        <taxon>Clostridium</taxon>
    </lineage>
</organism>
<comment type="cofactor">
    <cofactor evidence="1">
        <name>Zn(2+)</name>
        <dbReference type="ChEBI" id="CHEBI:29105"/>
    </cofactor>
</comment>
<dbReference type="PANTHER" id="PTHR30096">
    <property type="entry name" value="4,5-DOPA DIOXYGENASE EXTRADIOL-LIKE PROTEIN"/>
    <property type="match status" value="1"/>
</dbReference>
<dbReference type="GO" id="GO:0050297">
    <property type="term" value="F:stizolobate synthase activity"/>
    <property type="evidence" value="ECO:0007669"/>
    <property type="project" value="UniProtKB-EC"/>
</dbReference>
<keyword evidence="3" id="KW-0479">Metal-binding</keyword>
<dbReference type="InterPro" id="IPR004183">
    <property type="entry name" value="Xdiol_dOase_suB"/>
</dbReference>
<evidence type="ECO:0000313" key="9">
    <source>
        <dbReference type="Proteomes" id="UP000431451"/>
    </source>
</evidence>
<evidence type="ECO:0000313" key="8">
    <source>
        <dbReference type="EMBL" id="VCT86056.1"/>
    </source>
</evidence>
<dbReference type="PIRSF" id="PIRSF006157">
    <property type="entry name" value="Doxgns_DODA"/>
    <property type="match status" value="1"/>
</dbReference>
<dbReference type="GO" id="GO:0008198">
    <property type="term" value="F:ferrous iron binding"/>
    <property type="evidence" value="ECO:0007669"/>
    <property type="project" value="InterPro"/>
</dbReference>
<dbReference type="Proteomes" id="UP000789738">
    <property type="component" value="Unassembled WGS sequence"/>
</dbReference>
<gene>
    <name evidence="8" type="primary">ygiD</name>
    <name evidence="7" type="ORF">CNEO_41073</name>
    <name evidence="8" type="ORF">CNEONATNEC25_03659</name>
</gene>
<dbReference type="PANTHER" id="PTHR30096:SF0">
    <property type="entry name" value="4,5-DOPA DIOXYGENASE EXTRADIOL-LIKE PROTEIN"/>
    <property type="match status" value="1"/>
</dbReference>
<evidence type="ECO:0000256" key="1">
    <source>
        <dbReference type="ARBA" id="ARBA00001947"/>
    </source>
</evidence>
<dbReference type="Pfam" id="PF02900">
    <property type="entry name" value="LigB"/>
    <property type="match status" value="1"/>
</dbReference>
<dbReference type="RefSeq" id="WP_083498886.1">
    <property type="nucleotide sequence ID" value="NZ_CAMRXD010000031.1"/>
</dbReference>
<dbReference type="NCBIfam" id="NF007914">
    <property type="entry name" value="PRK10628.1"/>
    <property type="match status" value="1"/>
</dbReference>
<dbReference type="SUPFAM" id="SSF53213">
    <property type="entry name" value="LigB-like"/>
    <property type="match status" value="1"/>
</dbReference>
<dbReference type="Proteomes" id="UP000431451">
    <property type="component" value="Unassembled WGS sequence"/>
</dbReference>
<evidence type="ECO:0000256" key="3">
    <source>
        <dbReference type="ARBA" id="ARBA00022723"/>
    </source>
</evidence>
<proteinExistence type="inferred from homology"/>
<keyword evidence="8" id="KW-0223">Dioxygenase</keyword>
<evidence type="ECO:0000259" key="6">
    <source>
        <dbReference type="Pfam" id="PF02900"/>
    </source>
</evidence>
<dbReference type="EMBL" id="CAKJVE010000004">
    <property type="protein sequence ID" value="CAG9704174.1"/>
    <property type="molecule type" value="Genomic_DNA"/>
</dbReference>
<reference evidence="7" key="2">
    <citation type="submission" date="2021-10" db="EMBL/GenBank/DDBJ databases">
        <authorList>
            <person name="Mesa V."/>
        </authorList>
    </citation>
    <scope>NUCLEOTIDE SEQUENCE</scope>
    <source>
        <strain evidence="7">CC3_PB</strain>
    </source>
</reference>
<sequence>MYNEFFMIHYTGNSMNRMPAVFIGHGSPMNAIEENQFVKEWKELRNKIPKPEAILSVSAHWFTDGTRVMTSETAETIYDMYGFPEELYKIVYGAKGSPHFAEEVKSLIRREVITDNSWGFDHGTWSVLHRIYPEADIPVFQLSVDRNASADQHYKIGQEVYKLREQGVLILGSGNVVHNLARINWNMEDEGYSWAEEFDNYICKNVLERKDENVINYQKAGNPASMAFTTIDHYAPLLYVLGAANNQDKITVFNKACTMGSLSMTSYLFE</sequence>
<dbReference type="AlphaFoldDB" id="A0A653AW79"/>
<protein>
    <submittedName>
        <fullName evidence="8">4,5-DOPA dioxygenase extradiol</fullName>
        <ecNumber evidence="8">1.13.11.29</ecNumber>
    </submittedName>
    <submittedName>
        <fullName evidence="7">Extradiol ring-cleavage dioxygenase, class III enzyme, subunit B</fullName>
    </submittedName>
</protein>
<accession>A0A653AW79</accession>
<dbReference type="EMBL" id="UWJD01000003">
    <property type="protein sequence ID" value="VCT86056.1"/>
    <property type="molecule type" value="Genomic_DNA"/>
</dbReference>
<feature type="domain" description="Extradiol ring-cleavage dioxygenase class III enzyme subunit B" evidence="6">
    <location>
        <begin position="37"/>
        <end position="263"/>
    </location>
</feature>
<evidence type="ECO:0000256" key="4">
    <source>
        <dbReference type="ARBA" id="ARBA00022833"/>
    </source>
</evidence>
<dbReference type="EC" id="1.13.11.29" evidence="8"/>
<evidence type="ECO:0000256" key="5">
    <source>
        <dbReference type="ARBA" id="ARBA00023002"/>
    </source>
</evidence>
<evidence type="ECO:0000313" key="7">
    <source>
        <dbReference type="EMBL" id="CAG9704174.1"/>
    </source>
</evidence>
<dbReference type="GO" id="GO:0008270">
    <property type="term" value="F:zinc ion binding"/>
    <property type="evidence" value="ECO:0007669"/>
    <property type="project" value="InterPro"/>
</dbReference>